<comment type="subcellular location">
    <subcellularLocation>
        <location evidence="1">Membrane</location>
        <topology evidence="1">Multi-pass membrane protein</topology>
    </subcellularLocation>
</comment>
<dbReference type="AlphaFoldDB" id="A0A1E1K7K1"/>
<dbReference type="InterPro" id="IPR020846">
    <property type="entry name" value="MFS_dom"/>
</dbReference>
<evidence type="ECO:0000256" key="3">
    <source>
        <dbReference type="ARBA" id="ARBA00022989"/>
    </source>
</evidence>
<gene>
    <name evidence="8" type="ORF">RAG0_04094</name>
</gene>
<accession>A0A1E1K7K1</accession>
<dbReference type="InterPro" id="IPR036259">
    <property type="entry name" value="MFS_trans_sf"/>
</dbReference>
<name>A0A1E1K7K1_9HELO</name>
<dbReference type="PANTHER" id="PTHR23501:SF198">
    <property type="entry name" value="AZOLE RESISTANCE PROTEIN 1-RELATED"/>
    <property type="match status" value="1"/>
</dbReference>
<proteinExistence type="predicted"/>
<evidence type="ECO:0000256" key="5">
    <source>
        <dbReference type="SAM" id="MobiDB-lite"/>
    </source>
</evidence>
<dbReference type="PROSITE" id="PS00217">
    <property type="entry name" value="SUGAR_TRANSPORT_2"/>
    <property type="match status" value="1"/>
</dbReference>
<dbReference type="Gene3D" id="1.20.1720.10">
    <property type="entry name" value="Multidrug resistance protein D"/>
    <property type="match status" value="1"/>
</dbReference>
<feature type="transmembrane region" description="Helical" evidence="6">
    <location>
        <begin position="231"/>
        <end position="251"/>
    </location>
</feature>
<feature type="transmembrane region" description="Helical" evidence="6">
    <location>
        <begin position="299"/>
        <end position="320"/>
    </location>
</feature>
<feature type="domain" description="Major facilitator superfamily (MFS) profile" evidence="7">
    <location>
        <begin position="74"/>
        <end position="571"/>
    </location>
</feature>
<dbReference type="OrthoDB" id="10021397at2759"/>
<dbReference type="SUPFAM" id="SSF103473">
    <property type="entry name" value="MFS general substrate transporter"/>
    <property type="match status" value="1"/>
</dbReference>
<dbReference type="EMBL" id="FJUX01000017">
    <property type="protein sequence ID" value="CZS94063.1"/>
    <property type="molecule type" value="Genomic_DNA"/>
</dbReference>
<keyword evidence="4 6" id="KW-0472">Membrane</keyword>
<feature type="transmembrane region" description="Helical" evidence="6">
    <location>
        <begin position="109"/>
        <end position="127"/>
    </location>
</feature>
<feature type="transmembrane region" description="Helical" evidence="6">
    <location>
        <begin position="381"/>
        <end position="400"/>
    </location>
</feature>
<feature type="transmembrane region" description="Helical" evidence="6">
    <location>
        <begin position="197"/>
        <end position="219"/>
    </location>
</feature>
<dbReference type="GO" id="GO:0005886">
    <property type="term" value="C:plasma membrane"/>
    <property type="evidence" value="ECO:0007669"/>
    <property type="project" value="TreeGrafter"/>
</dbReference>
<evidence type="ECO:0000256" key="1">
    <source>
        <dbReference type="ARBA" id="ARBA00004141"/>
    </source>
</evidence>
<feature type="transmembrane region" description="Helical" evidence="6">
    <location>
        <begin position="407"/>
        <end position="425"/>
    </location>
</feature>
<evidence type="ECO:0000313" key="8">
    <source>
        <dbReference type="EMBL" id="CZS94063.1"/>
    </source>
</evidence>
<keyword evidence="3 6" id="KW-1133">Transmembrane helix</keyword>
<feature type="transmembrane region" description="Helical" evidence="6">
    <location>
        <begin position="164"/>
        <end position="185"/>
    </location>
</feature>
<evidence type="ECO:0000256" key="2">
    <source>
        <dbReference type="ARBA" id="ARBA00022692"/>
    </source>
</evidence>
<dbReference type="PANTHER" id="PTHR23501">
    <property type="entry name" value="MAJOR FACILITATOR SUPERFAMILY"/>
    <property type="match status" value="1"/>
</dbReference>
<keyword evidence="9" id="KW-1185">Reference proteome</keyword>
<sequence>MESSTSLSMEQNGRKDSSSKPKAPSIMAEDNDGSARDHKVLPTFGEVSQANVSEKEAKSEDLSKYPTGIQLLLIFTALCATTFLVALDGTILATAIPSITKDFNSLKDIAWYSSSFLLATCAFQLPWGRAYTLFNSKWVFLTAIAVFEVGSMVSGAAPTSMALIIGRAVAGLGGGGIFSGCFIIIAESVPLSKRALYTGVIGGTFGIASVVGPLIGGAFTTRVSWRWCFYLNLPIGALTLAIVSIFLPATLSRSSSMSKTSTYWQIVMKFDPIGTAIFIPSILCLLLALQWAGGKHPWSSARVIVTLTVFGVLFVAWVVVQMRLGDDATVPISILKQRTVVGACVFTMFAAAAFTGVVYYLPIWFQAIRSDNAVQSGINTLPLILSLIIVSVGSGGLVVLFGYYTPLLILGSTITCIGIGLLYTLKPSSSTEAWIGFQIITGAGLGMSLEQCNIAIQTVLPDSQIPAATSLAMLVRSLGGSIAVAICQNIFEKTLREKMRGLLPGLDLDLIENSGATTLVANANRALGGDEKKVQHILGLYNKALVGTFLVSLVLAAVTLPASLIVEWKSVKKEKKDGKKDVEATPATLDSCENENLRLMLRSLEPATCQVTDSGSSVSSAR</sequence>
<dbReference type="FunFam" id="1.20.1720.10:FF:000012">
    <property type="entry name" value="MFS toxin efflux pump (AflT)"/>
    <property type="match status" value="1"/>
</dbReference>
<feature type="transmembrane region" description="Helical" evidence="6">
    <location>
        <begin position="340"/>
        <end position="361"/>
    </location>
</feature>
<dbReference type="PROSITE" id="PS50850">
    <property type="entry name" value="MFS"/>
    <property type="match status" value="1"/>
</dbReference>
<evidence type="ECO:0000259" key="7">
    <source>
        <dbReference type="PROSITE" id="PS50850"/>
    </source>
</evidence>
<evidence type="ECO:0000256" key="6">
    <source>
        <dbReference type="SAM" id="Phobius"/>
    </source>
</evidence>
<dbReference type="Pfam" id="PF07690">
    <property type="entry name" value="MFS_1"/>
    <property type="match status" value="1"/>
</dbReference>
<feature type="transmembrane region" description="Helical" evidence="6">
    <location>
        <begin position="71"/>
        <end position="97"/>
    </location>
</feature>
<feature type="compositionally biased region" description="Polar residues" evidence="5">
    <location>
        <begin position="1"/>
        <end position="11"/>
    </location>
</feature>
<feature type="transmembrane region" description="Helical" evidence="6">
    <location>
        <begin position="139"/>
        <end position="158"/>
    </location>
</feature>
<keyword evidence="2 6" id="KW-0812">Transmembrane</keyword>
<reference evidence="9" key="1">
    <citation type="submission" date="2016-03" db="EMBL/GenBank/DDBJ databases">
        <authorList>
            <person name="Guldener U."/>
        </authorList>
    </citation>
    <scope>NUCLEOTIDE SEQUENCE [LARGE SCALE GENOMIC DNA]</scope>
    <source>
        <strain evidence="9">04CH-RAC-A.6.1</strain>
    </source>
</reference>
<feature type="region of interest" description="Disordered" evidence="5">
    <location>
        <begin position="1"/>
        <end position="37"/>
    </location>
</feature>
<dbReference type="GO" id="GO:0022857">
    <property type="term" value="F:transmembrane transporter activity"/>
    <property type="evidence" value="ECO:0007669"/>
    <property type="project" value="InterPro"/>
</dbReference>
<feature type="transmembrane region" description="Helical" evidence="6">
    <location>
        <begin position="544"/>
        <end position="566"/>
    </location>
</feature>
<organism evidence="8 9">
    <name type="scientific">Rhynchosporium agropyri</name>
    <dbReference type="NCBI Taxonomy" id="914238"/>
    <lineage>
        <taxon>Eukaryota</taxon>
        <taxon>Fungi</taxon>
        <taxon>Dikarya</taxon>
        <taxon>Ascomycota</taxon>
        <taxon>Pezizomycotina</taxon>
        <taxon>Leotiomycetes</taxon>
        <taxon>Helotiales</taxon>
        <taxon>Ploettnerulaceae</taxon>
        <taxon>Rhynchosporium</taxon>
    </lineage>
</organism>
<dbReference type="Proteomes" id="UP000178912">
    <property type="component" value="Unassembled WGS sequence"/>
</dbReference>
<dbReference type="Gene3D" id="1.20.1250.20">
    <property type="entry name" value="MFS general substrate transporter like domains"/>
    <property type="match status" value="1"/>
</dbReference>
<evidence type="ECO:0000313" key="9">
    <source>
        <dbReference type="Proteomes" id="UP000178912"/>
    </source>
</evidence>
<dbReference type="CDD" id="cd17502">
    <property type="entry name" value="MFS_Azr1_MDR_like"/>
    <property type="match status" value="1"/>
</dbReference>
<dbReference type="InterPro" id="IPR011701">
    <property type="entry name" value="MFS"/>
</dbReference>
<dbReference type="FunFam" id="1.20.1250.20:FF:000196">
    <property type="entry name" value="MFS toxin efflux pump (AflT)"/>
    <property type="match status" value="1"/>
</dbReference>
<evidence type="ECO:0000256" key="4">
    <source>
        <dbReference type="ARBA" id="ARBA00023136"/>
    </source>
</evidence>
<dbReference type="InterPro" id="IPR005829">
    <property type="entry name" value="Sugar_transporter_CS"/>
</dbReference>
<feature type="transmembrane region" description="Helical" evidence="6">
    <location>
        <begin position="272"/>
        <end position="293"/>
    </location>
</feature>
<protein>
    <submittedName>
        <fullName evidence="8">Related to DHA14-like major facilitator ABC transporter</fullName>
    </submittedName>
</protein>